<dbReference type="Proteomes" id="UP001461498">
    <property type="component" value="Unassembled WGS sequence"/>
</dbReference>
<reference evidence="1 2" key="1">
    <citation type="submission" date="2022-12" db="EMBL/GenBank/DDBJ databases">
        <title>Chromosome-level genome assembly of true bugs.</title>
        <authorList>
            <person name="Ma L."/>
            <person name="Li H."/>
        </authorList>
    </citation>
    <scope>NUCLEOTIDE SEQUENCE [LARGE SCALE GENOMIC DNA]</scope>
    <source>
        <strain evidence="1">Lab_2022b</strain>
    </source>
</reference>
<accession>A0AAW1CQA1</accession>
<comment type="caution">
    <text evidence="1">The sequence shown here is derived from an EMBL/GenBank/DDBJ whole genome shotgun (WGS) entry which is preliminary data.</text>
</comment>
<evidence type="ECO:0000313" key="2">
    <source>
        <dbReference type="Proteomes" id="UP001461498"/>
    </source>
</evidence>
<keyword evidence="2" id="KW-1185">Reference proteome</keyword>
<protein>
    <submittedName>
        <fullName evidence="1">Uncharacterized protein</fullName>
    </submittedName>
</protein>
<organism evidence="1 2">
    <name type="scientific">Rhynocoris fuscipes</name>
    <dbReference type="NCBI Taxonomy" id="488301"/>
    <lineage>
        <taxon>Eukaryota</taxon>
        <taxon>Metazoa</taxon>
        <taxon>Ecdysozoa</taxon>
        <taxon>Arthropoda</taxon>
        <taxon>Hexapoda</taxon>
        <taxon>Insecta</taxon>
        <taxon>Pterygota</taxon>
        <taxon>Neoptera</taxon>
        <taxon>Paraneoptera</taxon>
        <taxon>Hemiptera</taxon>
        <taxon>Heteroptera</taxon>
        <taxon>Panheteroptera</taxon>
        <taxon>Cimicomorpha</taxon>
        <taxon>Reduviidae</taxon>
        <taxon>Harpactorinae</taxon>
        <taxon>Harpactorini</taxon>
        <taxon>Rhynocoris</taxon>
    </lineage>
</organism>
<proteinExistence type="predicted"/>
<sequence>MGYRVMKGLIYFPNLSKPNGKFFDFLNFCFVFELLIKMKLMKILLKNIQGL</sequence>
<gene>
    <name evidence="1" type="ORF">O3M35_002841</name>
</gene>
<dbReference type="AlphaFoldDB" id="A0AAW1CQA1"/>
<dbReference type="EMBL" id="JAPXFL010000011">
    <property type="protein sequence ID" value="KAK9499898.1"/>
    <property type="molecule type" value="Genomic_DNA"/>
</dbReference>
<evidence type="ECO:0000313" key="1">
    <source>
        <dbReference type="EMBL" id="KAK9499898.1"/>
    </source>
</evidence>
<name>A0AAW1CQA1_9HEMI</name>